<protein>
    <recommendedName>
        <fullName evidence="4">HTH tetR-type domain-containing protein</fullName>
    </recommendedName>
</protein>
<dbReference type="InterPro" id="IPR052909">
    <property type="entry name" value="Transposase_6_like"/>
</dbReference>
<dbReference type="InterPro" id="IPR009057">
    <property type="entry name" value="Homeodomain-like_sf"/>
</dbReference>
<proteinExistence type="predicted"/>
<dbReference type="InterPro" id="IPR036271">
    <property type="entry name" value="Tet_transcr_reg_TetR-rel_C_sf"/>
</dbReference>
<gene>
    <name evidence="5" type="ORF">GCM10023205_47370</name>
</gene>
<reference evidence="6" key="1">
    <citation type="journal article" date="2019" name="Int. J. Syst. Evol. Microbiol.">
        <title>The Global Catalogue of Microorganisms (GCM) 10K type strain sequencing project: providing services to taxonomists for standard genome sequencing and annotation.</title>
        <authorList>
            <consortium name="The Broad Institute Genomics Platform"/>
            <consortium name="The Broad Institute Genome Sequencing Center for Infectious Disease"/>
            <person name="Wu L."/>
            <person name="Ma J."/>
        </authorList>
    </citation>
    <scope>NUCLEOTIDE SEQUENCE [LARGE SCALE GENOMIC DNA]</scope>
    <source>
        <strain evidence="6">JCM 17986</strain>
    </source>
</reference>
<dbReference type="Pfam" id="PF13340">
    <property type="entry name" value="DUF4096"/>
    <property type="match status" value="1"/>
</dbReference>
<dbReference type="Proteomes" id="UP001500466">
    <property type="component" value="Unassembled WGS sequence"/>
</dbReference>
<evidence type="ECO:0000256" key="2">
    <source>
        <dbReference type="PROSITE-ProRule" id="PRU00335"/>
    </source>
</evidence>
<dbReference type="PROSITE" id="PS50977">
    <property type="entry name" value="HTH_TETR_2"/>
    <property type="match status" value="1"/>
</dbReference>
<feature type="DNA-binding region" description="H-T-H motif" evidence="2">
    <location>
        <begin position="27"/>
        <end position="46"/>
    </location>
</feature>
<dbReference type="EMBL" id="BAABHS010000017">
    <property type="protein sequence ID" value="GAA4975088.1"/>
    <property type="molecule type" value="Genomic_DNA"/>
</dbReference>
<dbReference type="InterPro" id="IPR001647">
    <property type="entry name" value="HTH_TetR"/>
</dbReference>
<feature type="region of interest" description="Disordered" evidence="3">
    <location>
        <begin position="215"/>
        <end position="246"/>
    </location>
</feature>
<dbReference type="SUPFAM" id="SSF48498">
    <property type="entry name" value="Tetracyclin repressor-like, C-terminal domain"/>
    <property type="match status" value="1"/>
</dbReference>
<keyword evidence="1 2" id="KW-0238">DNA-binding</keyword>
<sequence length="326" mass="35718">MKTRLGLRDIVLAARAVLAEGGVPALTMAAVARRLGVTPMALYRHVDGRDELLAAVADSVLEDVGAAAAEPGLPWWDAVESWMRDVRHRIVESPWTAQLIGTPTQIAPAWVAALDRLLAALERAPLDDDARAGALTWIARTTVGIVLLEAKSPLAHAGRAVGAPLEAALETASPEMAARWARIERPLERHGDDYLFEDLVRQTRARLHAAARFEKHEDGTATPEVPEVPEVPEAPGIPDSSDTPGDLTDAQWHLIRVLLPPPDHRGAAPADDRRVLNGLRYRERTGASWRDIPARYGRWQTLYGRHRKWAADGTWSRVSEALAGRE</sequence>
<dbReference type="SUPFAM" id="SSF46689">
    <property type="entry name" value="Homeodomain-like"/>
    <property type="match status" value="1"/>
</dbReference>
<evidence type="ECO:0000256" key="3">
    <source>
        <dbReference type="SAM" id="MobiDB-lite"/>
    </source>
</evidence>
<accession>A0ABP9HNR9</accession>
<dbReference type="InterPro" id="IPR025161">
    <property type="entry name" value="IS402-like_dom"/>
</dbReference>
<feature type="domain" description="HTH tetR-type" evidence="4">
    <location>
        <begin position="4"/>
        <end position="64"/>
    </location>
</feature>
<evidence type="ECO:0000259" key="4">
    <source>
        <dbReference type="PROSITE" id="PS50977"/>
    </source>
</evidence>
<dbReference type="PRINTS" id="PR00455">
    <property type="entry name" value="HTHTETR"/>
</dbReference>
<evidence type="ECO:0000313" key="6">
    <source>
        <dbReference type="Proteomes" id="UP001500466"/>
    </source>
</evidence>
<keyword evidence="6" id="KW-1185">Reference proteome</keyword>
<organism evidence="5 6">
    <name type="scientific">Yinghuangia aomiensis</name>
    <dbReference type="NCBI Taxonomy" id="676205"/>
    <lineage>
        <taxon>Bacteria</taxon>
        <taxon>Bacillati</taxon>
        <taxon>Actinomycetota</taxon>
        <taxon>Actinomycetes</taxon>
        <taxon>Kitasatosporales</taxon>
        <taxon>Streptomycetaceae</taxon>
        <taxon>Yinghuangia</taxon>
    </lineage>
</organism>
<evidence type="ECO:0000313" key="5">
    <source>
        <dbReference type="EMBL" id="GAA4975088.1"/>
    </source>
</evidence>
<dbReference type="PANTHER" id="PTHR46637:SF1">
    <property type="entry name" value="BLL5188 PROTEIN"/>
    <property type="match status" value="1"/>
</dbReference>
<dbReference type="Gene3D" id="1.10.357.10">
    <property type="entry name" value="Tetracycline Repressor, domain 2"/>
    <property type="match status" value="1"/>
</dbReference>
<name>A0ABP9HNR9_9ACTN</name>
<dbReference type="Pfam" id="PF00440">
    <property type="entry name" value="TetR_N"/>
    <property type="match status" value="1"/>
</dbReference>
<evidence type="ECO:0000256" key="1">
    <source>
        <dbReference type="ARBA" id="ARBA00023125"/>
    </source>
</evidence>
<dbReference type="PANTHER" id="PTHR46637">
    <property type="entry name" value="TIS1421-TRANSPOSASE PROTEIN A"/>
    <property type="match status" value="1"/>
</dbReference>
<comment type="caution">
    <text evidence="5">The sequence shown here is derived from an EMBL/GenBank/DDBJ whole genome shotgun (WGS) entry which is preliminary data.</text>
</comment>